<accession>A0A7W8JSQ4</accession>
<proteinExistence type="predicted"/>
<reference evidence="1 2" key="1">
    <citation type="submission" date="2020-08" db="EMBL/GenBank/DDBJ databases">
        <title>Genomic Encyclopedia of Type Strains, Phase IV (KMG-IV): sequencing the most valuable type-strain genomes for metagenomic binning, comparative biology and taxonomic classification.</title>
        <authorList>
            <person name="Goeker M."/>
        </authorList>
    </citation>
    <scope>NUCLEOTIDE SEQUENCE [LARGE SCALE GENOMIC DNA]</scope>
    <source>
        <strain evidence="1 2">DSM 27939</strain>
    </source>
</reference>
<dbReference type="Proteomes" id="UP000552709">
    <property type="component" value="Unassembled WGS sequence"/>
</dbReference>
<evidence type="ECO:0000313" key="2">
    <source>
        <dbReference type="Proteomes" id="UP000552709"/>
    </source>
</evidence>
<sequence>MPILILSGNSGAPQTPPAFLPGVPATFTATTVQVVTRAALFVARSSPDYIIGSVAFQAQSLPLPLTAGGTETLYHAQLSGLPGLVLSWDYSHNGQDEELSAVVRGLFGTSTPTVTLNAEAQTGGGSLLARLPTRTFSTMGQEPQEDVGAFQTTFRFRESVSTVLKRAVLPEKIAWKISPTPDPCLSVRQRQNVSVLVHDIMRNFGRFFLEVDPLISAYFEEGRTDFSTEDLTPLEVWDATYGQLGMVLALSPDGQPDRFVGRFPNPLDTRGGAFISPDWITALSQGRELLQTPVRLTLKGADQPLPLKPEVILGLLAGDPGLDEVSRELLPEQEWYDPVESAGTARTQRGYRKSGGQMVSTLEITTDDIEVRETVDDKPFFKLWRGVATGYKRSDTAYDPLCPGRPLREVTESKSWGFDAQTAPGTFYAYGPALYHTLNVGDLVSDERTVTTYRYSPQGYLVAKTTATRRLASLKQEAAEDTPDKRGPLEGREYVVTTQTEQWQPAGGGRWLYTPGVSGQTLVPVYDAESGEAIRTASVARSSPDAPRITDQAPPNYDCNTCDLKEILDPTGAVFRPGDAGFADAQEVTIAFLPPELLVDTGTLILARDWGRLVTSLDVPLPLGHLPGTWVSFGEGQDSGRVRELRMGQAEGDVKIITQLTLVRPDYLLGKPNQAARDNLLAEYGSGRAVMLAGKPGGALARIVRGWDPVAVQPIVEPGFIAFRTGFPPRPGDEIEWKLVRGQREATGAR</sequence>
<evidence type="ECO:0000313" key="1">
    <source>
        <dbReference type="EMBL" id="MBB5362063.1"/>
    </source>
</evidence>
<name>A0A7W8JSQ4_9DEIO</name>
<gene>
    <name evidence="1" type="ORF">HNQ08_001148</name>
</gene>
<protein>
    <submittedName>
        <fullName evidence="1">Uncharacterized protein</fullName>
    </submittedName>
</protein>
<dbReference type="EMBL" id="JACHFL010000002">
    <property type="protein sequence ID" value="MBB5362063.1"/>
    <property type="molecule type" value="Genomic_DNA"/>
</dbReference>
<dbReference type="AlphaFoldDB" id="A0A7W8JSQ4"/>
<organism evidence="1 2">
    <name type="scientific">Deinococcus humi</name>
    <dbReference type="NCBI Taxonomy" id="662880"/>
    <lineage>
        <taxon>Bacteria</taxon>
        <taxon>Thermotogati</taxon>
        <taxon>Deinococcota</taxon>
        <taxon>Deinococci</taxon>
        <taxon>Deinococcales</taxon>
        <taxon>Deinococcaceae</taxon>
        <taxon>Deinococcus</taxon>
    </lineage>
</organism>
<comment type="caution">
    <text evidence="1">The sequence shown here is derived from an EMBL/GenBank/DDBJ whole genome shotgun (WGS) entry which is preliminary data.</text>
</comment>
<keyword evidence="2" id="KW-1185">Reference proteome</keyword>
<dbReference type="RefSeq" id="WP_184128234.1">
    <property type="nucleotide sequence ID" value="NZ_JACHFL010000002.1"/>
</dbReference>